<dbReference type="InterPro" id="IPR016092">
    <property type="entry name" value="ATAP"/>
</dbReference>
<dbReference type="Gene3D" id="2.60.300.12">
    <property type="entry name" value="HesB-like domain"/>
    <property type="match status" value="1"/>
</dbReference>
<dbReference type="Ensembl" id="ENSMPUT00000002211.1">
    <property type="protein sequence ID" value="ENSMPUP00000002167.1"/>
    <property type="gene ID" value="ENSMPUG00000002189.1"/>
</dbReference>
<dbReference type="PANTHER" id="PTHR10072:SF41">
    <property type="entry name" value="IRON-SULFUR CLUSTER ASSEMBLY 1 HOMOLOG, MITOCHONDRIAL"/>
    <property type="match status" value="1"/>
</dbReference>
<evidence type="ECO:0000256" key="5">
    <source>
        <dbReference type="ARBA" id="ARBA00042131"/>
    </source>
</evidence>
<dbReference type="eggNOG" id="KOG1120">
    <property type="taxonomic scope" value="Eukaryota"/>
</dbReference>
<evidence type="ECO:0000256" key="3">
    <source>
        <dbReference type="ARBA" id="ARBA00038528"/>
    </source>
</evidence>
<reference evidence="8" key="1">
    <citation type="submission" date="2024-06" db="UniProtKB">
        <authorList>
            <consortium name="Ensembl"/>
        </authorList>
    </citation>
    <scope>IDENTIFICATION</scope>
</reference>
<dbReference type="NCBIfam" id="TIGR00049">
    <property type="entry name" value="iron-sulfur cluster assembly accessory protein"/>
    <property type="match status" value="1"/>
</dbReference>
<dbReference type="PANTHER" id="PTHR10072">
    <property type="entry name" value="IRON-SULFUR CLUSTER ASSEMBLY PROTEIN"/>
    <property type="match status" value="1"/>
</dbReference>
<dbReference type="HOGENOM" id="CLU_069054_4_0_1"/>
<accession>M3XSW7</accession>
<name>M3XSW7_MUSPF</name>
<dbReference type="InParanoid" id="M3XSW7"/>
<sequence length="199" mass="21920">MPRVTCPQPERRAPPSACHSCGRPMTAPGRGGAWGAVRRSLWRQCGRRVHGERVKWPSFGPRHRGSGTARMSASLVRATVRAVSKRKLQPTRAALTLTPSAVNKIKQLLKDKPEHVGLKVGVRTRGCNGLSYTLEYTKTKGDSDEEVVQDGVRVFIEKKAQLTLLGTEMDYVEDKLSSEFVFNNPNIKGTCGCGESFNI</sequence>
<evidence type="ECO:0000259" key="7">
    <source>
        <dbReference type="Pfam" id="PF01521"/>
    </source>
</evidence>
<dbReference type="FunFam" id="2.60.300.12:FF:000001">
    <property type="entry name" value="Iron-binding protein IscA"/>
    <property type="match status" value="1"/>
</dbReference>
<dbReference type="InterPro" id="IPR000361">
    <property type="entry name" value="ATAP_core_dom"/>
</dbReference>
<evidence type="ECO:0000313" key="8">
    <source>
        <dbReference type="Ensembl" id="ENSMPUP00000002167.1"/>
    </source>
</evidence>
<comment type="similarity">
    <text evidence="1">Belongs to the HesB/IscA family.</text>
</comment>
<dbReference type="OMA" id="PSACHSC"/>
<dbReference type="InterPro" id="IPR035903">
    <property type="entry name" value="HesB-like_dom_sf"/>
</dbReference>
<dbReference type="Pfam" id="PF01521">
    <property type="entry name" value="Fe-S_biosyn"/>
    <property type="match status" value="1"/>
</dbReference>
<feature type="domain" description="Core" evidence="7">
    <location>
        <begin position="95"/>
        <end position="195"/>
    </location>
</feature>
<dbReference type="GO" id="GO:0005739">
    <property type="term" value="C:mitochondrion"/>
    <property type="evidence" value="ECO:0007669"/>
    <property type="project" value="TreeGrafter"/>
</dbReference>
<dbReference type="AlphaFoldDB" id="M3XSW7"/>
<proteinExistence type="inferred from homology"/>
<dbReference type="PROSITE" id="PS01152">
    <property type="entry name" value="HESB"/>
    <property type="match status" value="1"/>
</dbReference>
<dbReference type="GO" id="GO:0016226">
    <property type="term" value="P:iron-sulfur cluster assembly"/>
    <property type="evidence" value="ECO:0007669"/>
    <property type="project" value="InterPro"/>
</dbReference>
<gene>
    <name evidence="8" type="primary">ISCA1</name>
</gene>
<dbReference type="SUPFAM" id="SSF89360">
    <property type="entry name" value="HesB-like domain"/>
    <property type="match status" value="1"/>
</dbReference>
<protein>
    <recommendedName>
        <fullName evidence="4">Iron-sulfur cluster assembly 1 homolog, mitochondrial</fullName>
    </recommendedName>
    <alternativeName>
        <fullName evidence="5">HESB-like domain-containing protein 2</fullName>
    </alternativeName>
    <alternativeName>
        <fullName evidence="6">Iron-sulfur assembly protein IscA</fullName>
    </alternativeName>
</protein>
<comment type="function">
    <text evidence="2">Involved in the maturation of mitochondrial 4Fe-4S proteins functioning late in the iron-sulfur cluster assembly pathway. Probably involved in the binding of an intermediate of Fe/S cluster assembly.</text>
</comment>
<evidence type="ECO:0000256" key="6">
    <source>
        <dbReference type="ARBA" id="ARBA00042982"/>
    </source>
</evidence>
<dbReference type="EMBL" id="AEYP01082662">
    <property type="status" value="NOT_ANNOTATED_CDS"/>
    <property type="molecule type" value="Genomic_DNA"/>
</dbReference>
<evidence type="ECO:0000256" key="1">
    <source>
        <dbReference type="ARBA" id="ARBA00006718"/>
    </source>
</evidence>
<evidence type="ECO:0000256" key="4">
    <source>
        <dbReference type="ARBA" id="ARBA00039743"/>
    </source>
</evidence>
<dbReference type="GO" id="GO:0051537">
    <property type="term" value="F:2 iron, 2 sulfur cluster binding"/>
    <property type="evidence" value="ECO:0007669"/>
    <property type="project" value="TreeGrafter"/>
</dbReference>
<dbReference type="STRING" id="9669.ENSMPUP00000002167"/>
<dbReference type="GeneTree" id="ENSGT00490000043385"/>
<dbReference type="InterPro" id="IPR017870">
    <property type="entry name" value="FeS_cluster_insertion_CS"/>
</dbReference>
<evidence type="ECO:0000256" key="2">
    <source>
        <dbReference type="ARBA" id="ARBA00037081"/>
    </source>
</evidence>
<dbReference type="InterPro" id="IPR050322">
    <property type="entry name" value="Fe-S_cluster_asmbl/transfer"/>
</dbReference>
<organism evidence="8">
    <name type="scientific">Mustela putorius furo</name>
    <name type="common">European domestic ferret</name>
    <name type="synonym">Mustela furo</name>
    <dbReference type="NCBI Taxonomy" id="9669"/>
    <lineage>
        <taxon>Eukaryota</taxon>
        <taxon>Metazoa</taxon>
        <taxon>Chordata</taxon>
        <taxon>Craniata</taxon>
        <taxon>Vertebrata</taxon>
        <taxon>Euteleostomi</taxon>
        <taxon>Mammalia</taxon>
        <taxon>Eutheria</taxon>
        <taxon>Laurasiatheria</taxon>
        <taxon>Carnivora</taxon>
        <taxon>Caniformia</taxon>
        <taxon>Musteloidea</taxon>
        <taxon>Mustelidae</taxon>
        <taxon>Mustelinae</taxon>
        <taxon>Mustela</taxon>
    </lineage>
</organism>
<comment type="subunit">
    <text evidence="3">Interacts with CRY2, but not with CRY1 (in vitro).</text>
</comment>